<dbReference type="Proteomes" id="UP000520814">
    <property type="component" value="Unassembled WGS sequence"/>
</dbReference>
<keyword evidence="3" id="KW-1185">Reference proteome</keyword>
<protein>
    <submittedName>
        <fullName evidence="2">Type II secretory pathway pseudopilin PulG</fullName>
    </submittedName>
</protein>
<proteinExistence type="predicted"/>
<dbReference type="RefSeq" id="WP_184199389.1">
    <property type="nucleotide sequence ID" value="NZ_JACHGW010000003.1"/>
</dbReference>
<gene>
    <name evidence="2" type="ORF">HNQ39_003567</name>
</gene>
<evidence type="ECO:0000313" key="2">
    <source>
        <dbReference type="EMBL" id="MBB6051757.1"/>
    </source>
</evidence>
<accession>A0A7W9SS11</accession>
<reference evidence="2 3" key="1">
    <citation type="submission" date="2020-08" db="EMBL/GenBank/DDBJ databases">
        <title>Genomic Encyclopedia of Type Strains, Phase IV (KMG-IV): sequencing the most valuable type-strain genomes for metagenomic binning, comparative biology and taxonomic classification.</title>
        <authorList>
            <person name="Goeker M."/>
        </authorList>
    </citation>
    <scope>NUCLEOTIDE SEQUENCE [LARGE SCALE GENOMIC DNA]</scope>
    <source>
        <strain evidence="2 3">DSM 23562</strain>
    </source>
</reference>
<dbReference type="EMBL" id="JACHGW010000003">
    <property type="protein sequence ID" value="MBB6051757.1"/>
    <property type="molecule type" value="Genomic_DNA"/>
</dbReference>
<evidence type="ECO:0000259" key="1">
    <source>
        <dbReference type="Pfam" id="PF08334"/>
    </source>
</evidence>
<dbReference type="InterPro" id="IPR013545">
    <property type="entry name" value="T2SS_protein-GspG_C"/>
</dbReference>
<comment type="caution">
    <text evidence="2">The sequence shown here is derived from an EMBL/GenBank/DDBJ whole genome shotgun (WGS) entry which is preliminary data.</text>
</comment>
<evidence type="ECO:0000313" key="3">
    <source>
        <dbReference type="Proteomes" id="UP000520814"/>
    </source>
</evidence>
<dbReference type="Pfam" id="PF08334">
    <property type="entry name" value="T2SSG"/>
    <property type="match status" value="1"/>
</dbReference>
<dbReference type="AlphaFoldDB" id="A0A7W9SS11"/>
<organism evidence="2 3">
    <name type="scientific">Armatimonas rosea</name>
    <dbReference type="NCBI Taxonomy" id="685828"/>
    <lineage>
        <taxon>Bacteria</taxon>
        <taxon>Bacillati</taxon>
        <taxon>Armatimonadota</taxon>
        <taxon>Armatimonadia</taxon>
        <taxon>Armatimonadales</taxon>
        <taxon>Armatimonadaceae</taxon>
        <taxon>Armatimonas</taxon>
    </lineage>
</organism>
<dbReference type="Gene3D" id="3.30.700.10">
    <property type="entry name" value="Glycoprotein, Type 4 Pilin"/>
    <property type="match status" value="1"/>
</dbReference>
<dbReference type="InterPro" id="IPR045584">
    <property type="entry name" value="Pilin-like"/>
</dbReference>
<feature type="domain" description="Type II secretion system protein GspG C-terminal" evidence="1">
    <location>
        <begin position="351"/>
        <end position="429"/>
    </location>
</feature>
<sequence length="460" mass="51036">MNKVKKALALGCGTSLALLVGLGGTLWIRGNAAPEYTLPEWKVPTPNAYDTLTEAKKLEVSKLGKAAINPEAHYDKKAQKYIYPLGPLDDRKALLEKNQPAIAKLREALTQEFATPRKPGDIQALADNFPHFAEFRELARLLMFASRTYADLGQNDEASRCALDAITLGALVSHRSQLIGNLVGVACEAIGRKVLWERVDALDAKTARAAVARLEALEPTRYSFENVLLNERDFNQANTYVNFKNSNAWQYTSSYFSQIDEAQTVTGAMMGEEPEKPSALDRAKLLGTQVWMTGQFVWQTKKVIFAESGRYMTELAAQSKLPYDPKRPGPRMPTDPINQLILPVFQQAGQKDTATRAETALARVYLALRAYRLEKGEYPSTLAELVSADYLKALPDDPYAMRFGQPFGYRREAGDTFTLWSCGPDGDDDNGRAIKKGDGTVSRYVQTNDEGDLVARVNTY</sequence>
<name>A0A7W9SS11_ARMRO</name>
<dbReference type="SUPFAM" id="SSF54523">
    <property type="entry name" value="Pili subunits"/>
    <property type="match status" value="1"/>
</dbReference>